<organism evidence="1 2">
    <name type="scientific">Ruegeria phage vB_RpoP-V13</name>
    <dbReference type="NCBI Taxonomy" id="2218612"/>
    <lineage>
        <taxon>Viruses</taxon>
        <taxon>Duplodnaviria</taxon>
        <taxon>Heunggongvirae</taxon>
        <taxon>Uroviricota</taxon>
        <taxon>Caudoviricetes</taxon>
        <taxon>Schitoviridae</taxon>
        <taxon>Rhodovirinae</taxon>
        <taxon>Pomeroyivirus</taxon>
        <taxon>Pomeroyivirus V13</taxon>
    </lineage>
</organism>
<evidence type="ECO:0000313" key="2">
    <source>
        <dbReference type="Proteomes" id="UP000250784"/>
    </source>
</evidence>
<sequence length="324" mass="34248">MAFLNFFSSAAEFGSGTDDTTAGSFDSTYCDGSVKFLNNVPSPTFGPAGDASETDLWIHYDIYGDNGAMDGTNADGKYWFLLLDSAHAFVCGVTNGNIYFFTSNNGGVSQSNQTTAFAAPWTLTRITVDIHVEINNTGNDIMTVYHDGIQVGQVTIANATTGATKVLGMAWSNDDLDGNVYLSQVMVADEDTRGLKLCVMDANAAGDNAAWTGDYTNIINDDGTYISSATANQQEDWNLEAYPGPASPTGIRVFQKSKATKGVTGPTGVQHYLRISSTDYAGSTHANPSLANPIITEWATNPNTAGAWATADLASLIAGVKSIT</sequence>
<dbReference type="Proteomes" id="UP000250784">
    <property type="component" value="Segment"/>
</dbReference>
<dbReference type="EMBL" id="MH015256">
    <property type="protein sequence ID" value="AWY09389.1"/>
    <property type="molecule type" value="Genomic_DNA"/>
</dbReference>
<accession>A0A2Z4QHC1</accession>
<reference evidence="1 2" key="1">
    <citation type="submission" date="2018-03" db="EMBL/GenBank/DDBJ databases">
        <title>Diverse roseophage infecting Ruegeria pomeroyi DSS-3.</title>
        <authorList>
            <person name="Zhan Y."/>
            <person name="Chen F."/>
            <person name="Wommack E."/>
            <person name="Nasko D."/>
        </authorList>
    </citation>
    <scope>NUCLEOTIDE SEQUENCE [LARGE SCALE GENOMIC DNA]</scope>
</reference>
<evidence type="ECO:0000313" key="1">
    <source>
        <dbReference type="EMBL" id="AWY09389.1"/>
    </source>
</evidence>
<name>A0A2Z4QHC1_9CAUD</name>
<keyword evidence="2" id="KW-1185">Reference proteome</keyword>
<proteinExistence type="predicted"/>
<protein>
    <submittedName>
        <fullName evidence="1">Uncharacterized protein</fullName>
    </submittedName>
</protein>
<gene>
    <name evidence="1" type="ORF">vBRpoPV13_32</name>
</gene>